<name>A0A8J7WF56_9RHOB</name>
<evidence type="ECO:0000256" key="6">
    <source>
        <dbReference type="ARBA" id="ARBA00022692"/>
    </source>
</evidence>
<feature type="transmembrane region" description="Helical" evidence="13">
    <location>
        <begin position="17"/>
        <end position="38"/>
    </location>
</feature>
<keyword evidence="9 13" id="KW-1133">Transmembrane helix</keyword>
<comment type="similarity">
    <text evidence="12">Belongs to the cytochrome b561 family.</text>
</comment>
<evidence type="ECO:0000256" key="9">
    <source>
        <dbReference type="ARBA" id="ARBA00022989"/>
    </source>
</evidence>
<dbReference type="InterPro" id="IPR052168">
    <property type="entry name" value="Cytochrome_b561_oxidase"/>
</dbReference>
<dbReference type="RefSeq" id="WP_212536169.1">
    <property type="nucleotide sequence ID" value="NZ_JAGTUU010000003.1"/>
</dbReference>
<dbReference type="GO" id="GO:0020037">
    <property type="term" value="F:heme binding"/>
    <property type="evidence" value="ECO:0007669"/>
    <property type="project" value="TreeGrafter"/>
</dbReference>
<evidence type="ECO:0000256" key="13">
    <source>
        <dbReference type="SAM" id="Phobius"/>
    </source>
</evidence>
<feature type="transmembrane region" description="Helical" evidence="13">
    <location>
        <begin position="96"/>
        <end position="114"/>
    </location>
</feature>
<keyword evidence="4" id="KW-1003">Cell membrane</keyword>
<evidence type="ECO:0000256" key="3">
    <source>
        <dbReference type="ARBA" id="ARBA00022448"/>
    </source>
</evidence>
<proteinExistence type="inferred from homology"/>
<dbReference type="Pfam" id="PF01292">
    <property type="entry name" value="Ni_hydr_CYTB"/>
    <property type="match status" value="1"/>
</dbReference>
<dbReference type="Gene3D" id="1.20.950.20">
    <property type="entry name" value="Transmembrane di-heme cytochromes, Chain C"/>
    <property type="match status" value="1"/>
</dbReference>
<protein>
    <submittedName>
        <fullName evidence="15">Cytochrome b/b6 domain-containing protein</fullName>
    </submittedName>
</protein>
<dbReference type="Proteomes" id="UP000681356">
    <property type="component" value="Unassembled WGS sequence"/>
</dbReference>
<reference evidence="15" key="1">
    <citation type="submission" date="2021-04" db="EMBL/GenBank/DDBJ databases">
        <authorList>
            <person name="Yoon J."/>
        </authorList>
    </citation>
    <scope>NUCLEOTIDE SEQUENCE</scope>
    <source>
        <strain evidence="15">KMU-90</strain>
    </source>
</reference>
<comment type="subcellular location">
    <subcellularLocation>
        <location evidence="2">Cell membrane</location>
        <topology evidence="2">Multi-pass membrane protein</topology>
    </subcellularLocation>
</comment>
<keyword evidence="6 13" id="KW-0812">Transmembrane</keyword>
<dbReference type="InterPro" id="IPR007372">
    <property type="entry name" value="Lipid/polyisoprenoid-bd_YceI"/>
</dbReference>
<keyword evidence="16" id="KW-1185">Reference proteome</keyword>
<keyword evidence="8" id="KW-0249">Electron transport</keyword>
<dbReference type="AlphaFoldDB" id="A0A8J7WF56"/>
<dbReference type="Pfam" id="PF04264">
    <property type="entry name" value="YceI"/>
    <property type="match status" value="1"/>
</dbReference>
<dbReference type="Gene3D" id="2.40.128.110">
    <property type="entry name" value="Lipid/polyisoprenoid-binding, YceI-like"/>
    <property type="match status" value="1"/>
</dbReference>
<keyword evidence="3" id="KW-0813">Transport</keyword>
<sequence>MSLTNSETRYGAVAKTFHWSIALGILAMIPLGIVANDLPYDTAEQLARKAMLFSIHKTVGVILFALALLRILWALSQPKPAPLHPDRKLETLAAEVAHWLLYGSLVLVPLSGWVHHAATTGFAPIWGIGQDLPLVPKSEALAGATAALHHVATYVLMGALAAHVAGALKHHVIDRDATLRRMLPGRTQAGSPARHRGALAGLAGALVVWGGALGAGAALGVFAHDDRPAPAAALATVESDWQVQEGTLGLTVSQFGSAVTGSFADWTAQIAYQDSSGAGNKGSVTVTVSIPSLTLGSVTGQAMGPDFFAAEAHPTATFAADILADESGALRAEGTLTIKDQSMPVTLPFILEVQEDRATMTGSLALDRREFGIGGQMTDPAQLGFEVTVDVALTATRG</sequence>
<evidence type="ECO:0000256" key="7">
    <source>
        <dbReference type="ARBA" id="ARBA00022723"/>
    </source>
</evidence>
<keyword evidence="5" id="KW-0349">Heme</keyword>
<comment type="cofactor">
    <cofactor evidence="1">
        <name>heme b</name>
        <dbReference type="ChEBI" id="CHEBI:60344"/>
    </cofactor>
</comment>
<dbReference type="EMBL" id="JAGTUU010000003">
    <property type="protein sequence ID" value="MBS0124208.1"/>
    <property type="molecule type" value="Genomic_DNA"/>
</dbReference>
<gene>
    <name evidence="15" type="ORF">KB874_08670</name>
</gene>
<keyword evidence="7" id="KW-0479">Metal-binding</keyword>
<evidence type="ECO:0000256" key="11">
    <source>
        <dbReference type="ARBA" id="ARBA00023136"/>
    </source>
</evidence>
<dbReference type="SMART" id="SM00867">
    <property type="entry name" value="YceI"/>
    <property type="match status" value="1"/>
</dbReference>
<dbReference type="PANTHER" id="PTHR30529:SF1">
    <property type="entry name" value="CYTOCHROME B561 HOMOLOG 2"/>
    <property type="match status" value="1"/>
</dbReference>
<feature type="transmembrane region" description="Helical" evidence="13">
    <location>
        <begin position="198"/>
        <end position="223"/>
    </location>
</feature>
<dbReference type="InterPro" id="IPR036761">
    <property type="entry name" value="TTHA0802/YceI-like_sf"/>
</dbReference>
<organism evidence="15 16">
    <name type="scientific">Thetidibacter halocola</name>
    <dbReference type="NCBI Taxonomy" id="2827239"/>
    <lineage>
        <taxon>Bacteria</taxon>
        <taxon>Pseudomonadati</taxon>
        <taxon>Pseudomonadota</taxon>
        <taxon>Alphaproteobacteria</taxon>
        <taxon>Rhodobacterales</taxon>
        <taxon>Roseobacteraceae</taxon>
        <taxon>Thetidibacter</taxon>
    </lineage>
</organism>
<dbReference type="InterPro" id="IPR016174">
    <property type="entry name" value="Di-haem_cyt_TM"/>
</dbReference>
<evidence type="ECO:0000256" key="8">
    <source>
        <dbReference type="ARBA" id="ARBA00022982"/>
    </source>
</evidence>
<evidence type="ECO:0000313" key="16">
    <source>
        <dbReference type="Proteomes" id="UP000681356"/>
    </source>
</evidence>
<comment type="caution">
    <text evidence="15">The sequence shown here is derived from an EMBL/GenBank/DDBJ whole genome shotgun (WGS) entry which is preliminary data.</text>
</comment>
<dbReference type="GO" id="GO:0046872">
    <property type="term" value="F:metal ion binding"/>
    <property type="evidence" value="ECO:0007669"/>
    <property type="project" value="UniProtKB-KW"/>
</dbReference>
<evidence type="ECO:0000256" key="12">
    <source>
        <dbReference type="ARBA" id="ARBA00037975"/>
    </source>
</evidence>
<evidence type="ECO:0000256" key="2">
    <source>
        <dbReference type="ARBA" id="ARBA00004651"/>
    </source>
</evidence>
<dbReference type="SUPFAM" id="SSF81342">
    <property type="entry name" value="Transmembrane di-heme cytochromes"/>
    <property type="match status" value="1"/>
</dbReference>
<evidence type="ECO:0000256" key="5">
    <source>
        <dbReference type="ARBA" id="ARBA00022617"/>
    </source>
</evidence>
<feature type="transmembrane region" description="Helical" evidence="13">
    <location>
        <begin position="59"/>
        <end position="76"/>
    </location>
</feature>
<accession>A0A8J7WF56</accession>
<keyword evidence="10" id="KW-0408">Iron</keyword>
<evidence type="ECO:0000256" key="4">
    <source>
        <dbReference type="ARBA" id="ARBA00022475"/>
    </source>
</evidence>
<dbReference type="PANTHER" id="PTHR30529">
    <property type="entry name" value="CYTOCHROME B561"/>
    <property type="match status" value="1"/>
</dbReference>
<keyword evidence="11 13" id="KW-0472">Membrane</keyword>
<dbReference type="GO" id="GO:0022904">
    <property type="term" value="P:respiratory electron transport chain"/>
    <property type="evidence" value="ECO:0007669"/>
    <property type="project" value="InterPro"/>
</dbReference>
<evidence type="ECO:0000256" key="1">
    <source>
        <dbReference type="ARBA" id="ARBA00001970"/>
    </source>
</evidence>
<dbReference type="InterPro" id="IPR011577">
    <property type="entry name" value="Cyt_b561_bac/Ni-Hgenase"/>
</dbReference>
<dbReference type="SUPFAM" id="SSF101874">
    <property type="entry name" value="YceI-like"/>
    <property type="match status" value="1"/>
</dbReference>
<evidence type="ECO:0000259" key="14">
    <source>
        <dbReference type="SMART" id="SM00867"/>
    </source>
</evidence>
<dbReference type="GO" id="GO:0005886">
    <property type="term" value="C:plasma membrane"/>
    <property type="evidence" value="ECO:0007669"/>
    <property type="project" value="UniProtKB-SubCell"/>
</dbReference>
<evidence type="ECO:0000256" key="10">
    <source>
        <dbReference type="ARBA" id="ARBA00023004"/>
    </source>
</evidence>
<dbReference type="GO" id="GO:0009055">
    <property type="term" value="F:electron transfer activity"/>
    <property type="evidence" value="ECO:0007669"/>
    <property type="project" value="InterPro"/>
</dbReference>
<feature type="domain" description="Lipid/polyisoprenoid-binding YceI-like" evidence="14">
    <location>
        <begin position="240"/>
        <end position="396"/>
    </location>
</feature>
<evidence type="ECO:0000313" key="15">
    <source>
        <dbReference type="EMBL" id="MBS0124208.1"/>
    </source>
</evidence>